<dbReference type="PANTHER" id="PTHR23501:SF191">
    <property type="entry name" value="VACUOLAR BASIC AMINO ACID TRANSPORTER 4"/>
    <property type="match status" value="1"/>
</dbReference>
<evidence type="ECO:0000256" key="5">
    <source>
        <dbReference type="ARBA" id="ARBA00023136"/>
    </source>
</evidence>
<comment type="subcellular location">
    <subcellularLocation>
        <location evidence="1">Endomembrane system</location>
        <topology evidence="1">Multi-pass membrane protein</topology>
    </subcellularLocation>
</comment>
<keyword evidence="5 7" id="KW-0472">Membrane</keyword>
<comment type="caution">
    <text evidence="9">The sequence shown here is derived from an EMBL/GenBank/DDBJ whole genome shotgun (WGS) entry which is preliminary data.</text>
</comment>
<gene>
    <name evidence="9" type="ORF">B0H16DRAFT_1454247</name>
</gene>
<organism evidence="9 10">
    <name type="scientific">Mycena metata</name>
    <dbReference type="NCBI Taxonomy" id="1033252"/>
    <lineage>
        <taxon>Eukaryota</taxon>
        <taxon>Fungi</taxon>
        <taxon>Dikarya</taxon>
        <taxon>Basidiomycota</taxon>
        <taxon>Agaricomycotina</taxon>
        <taxon>Agaricomycetes</taxon>
        <taxon>Agaricomycetidae</taxon>
        <taxon>Agaricales</taxon>
        <taxon>Marasmiineae</taxon>
        <taxon>Mycenaceae</taxon>
        <taxon>Mycena</taxon>
    </lineage>
</organism>
<dbReference type="InterPro" id="IPR020846">
    <property type="entry name" value="MFS_dom"/>
</dbReference>
<dbReference type="GO" id="GO:0012505">
    <property type="term" value="C:endomembrane system"/>
    <property type="evidence" value="ECO:0007669"/>
    <property type="project" value="UniProtKB-SubCell"/>
</dbReference>
<dbReference type="InterPro" id="IPR036259">
    <property type="entry name" value="MFS_trans_sf"/>
</dbReference>
<feature type="region of interest" description="Disordered" evidence="6">
    <location>
        <begin position="1"/>
        <end position="32"/>
    </location>
</feature>
<keyword evidence="10" id="KW-1185">Reference proteome</keyword>
<evidence type="ECO:0000256" key="1">
    <source>
        <dbReference type="ARBA" id="ARBA00004127"/>
    </source>
</evidence>
<feature type="domain" description="Major facilitator superfamily (MFS) profile" evidence="8">
    <location>
        <begin position="101"/>
        <end position="247"/>
    </location>
</feature>
<evidence type="ECO:0000313" key="10">
    <source>
        <dbReference type="Proteomes" id="UP001215598"/>
    </source>
</evidence>
<reference evidence="9" key="1">
    <citation type="submission" date="2023-03" db="EMBL/GenBank/DDBJ databases">
        <title>Massive genome expansion in bonnet fungi (Mycena s.s.) driven by repeated elements and novel gene families across ecological guilds.</title>
        <authorList>
            <consortium name="Lawrence Berkeley National Laboratory"/>
            <person name="Harder C.B."/>
            <person name="Miyauchi S."/>
            <person name="Viragh M."/>
            <person name="Kuo A."/>
            <person name="Thoen E."/>
            <person name="Andreopoulos B."/>
            <person name="Lu D."/>
            <person name="Skrede I."/>
            <person name="Drula E."/>
            <person name="Henrissat B."/>
            <person name="Morin E."/>
            <person name="Kohler A."/>
            <person name="Barry K."/>
            <person name="LaButti K."/>
            <person name="Morin E."/>
            <person name="Salamov A."/>
            <person name="Lipzen A."/>
            <person name="Mereny Z."/>
            <person name="Hegedus B."/>
            <person name="Baldrian P."/>
            <person name="Stursova M."/>
            <person name="Weitz H."/>
            <person name="Taylor A."/>
            <person name="Grigoriev I.V."/>
            <person name="Nagy L.G."/>
            <person name="Martin F."/>
            <person name="Kauserud H."/>
        </authorList>
    </citation>
    <scope>NUCLEOTIDE SEQUENCE</scope>
    <source>
        <strain evidence="9">CBHHK182m</strain>
    </source>
</reference>
<dbReference type="GO" id="GO:0000329">
    <property type="term" value="C:fungal-type vacuole membrane"/>
    <property type="evidence" value="ECO:0007669"/>
    <property type="project" value="TreeGrafter"/>
</dbReference>
<evidence type="ECO:0000256" key="2">
    <source>
        <dbReference type="ARBA" id="ARBA00022448"/>
    </source>
</evidence>
<dbReference type="AlphaFoldDB" id="A0AAD7JJA9"/>
<dbReference type="PANTHER" id="PTHR23501">
    <property type="entry name" value="MAJOR FACILITATOR SUPERFAMILY"/>
    <property type="match status" value="1"/>
</dbReference>
<sequence length="247" mass="26627">MPHVGYGQPGDNELSKTLDSGTHEAQKQATSTGPTLAFSMNFCFTPPFCTLHRRPLGNDMATYPTETDPLLRNAPNAQPTESKVKLPVGPLEMSKSDRYAILAGIWMATFFGTFLTPRITGTEFDTSTDECDYSQSLHLPRVMPAISSEFQKFNQASWLGTAYLLATCTFTPLYGRLCIVMGRRGANQMALAFAALGTVGCGLSRNMETLILARFLAGIGGGGIYTTSTSDCICNLGPSANRSHEAS</sequence>
<dbReference type="GO" id="GO:0015174">
    <property type="term" value="F:basic amino acid transmembrane transporter activity"/>
    <property type="evidence" value="ECO:0007669"/>
    <property type="project" value="TreeGrafter"/>
</dbReference>
<keyword evidence="2" id="KW-0813">Transport</keyword>
<dbReference type="Pfam" id="PF07690">
    <property type="entry name" value="MFS_1"/>
    <property type="match status" value="1"/>
</dbReference>
<evidence type="ECO:0000256" key="6">
    <source>
        <dbReference type="SAM" id="MobiDB-lite"/>
    </source>
</evidence>
<keyword evidence="4 7" id="KW-1133">Transmembrane helix</keyword>
<keyword evidence="3 7" id="KW-0812">Transmembrane</keyword>
<dbReference type="EMBL" id="JARKIB010000025">
    <property type="protein sequence ID" value="KAJ7765680.1"/>
    <property type="molecule type" value="Genomic_DNA"/>
</dbReference>
<evidence type="ECO:0000256" key="7">
    <source>
        <dbReference type="SAM" id="Phobius"/>
    </source>
</evidence>
<feature type="compositionally biased region" description="Basic and acidic residues" evidence="6">
    <location>
        <begin position="13"/>
        <end position="26"/>
    </location>
</feature>
<dbReference type="SUPFAM" id="SSF103473">
    <property type="entry name" value="MFS general substrate transporter"/>
    <property type="match status" value="1"/>
</dbReference>
<evidence type="ECO:0000313" key="9">
    <source>
        <dbReference type="EMBL" id="KAJ7765680.1"/>
    </source>
</evidence>
<dbReference type="Proteomes" id="UP001215598">
    <property type="component" value="Unassembled WGS sequence"/>
</dbReference>
<evidence type="ECO:0000256" key="3">
    <source>
        <dbReference type="ARBA" id="ARBA00022692"/>
    </source>
</evidence>
<dbReference type="Gene3D" id="1.20.1720.10">
    <property type="entry name" value="Multidrug resistance protein D"/>
    <property type="match status" value="1"/>
</dbReference>
<protein>
    <recommendedName>
        <fullName evidence="8">Major facilitator superfamily (MFS) profile domain-containing protein</fullName>
    </recommendedName>
</protein>
<evidence type="ECO:0000259" key="8">
    <source>
        <dbReference type="PROSITE" id="PS50850"/>
    </source>
</evidence>
<dbReference type="InterPro" id="IPR011701">
    <property type="entry name" value="MFS"/>
</dbReference>
<evidence type="ECO:0000256" key="4">
    <source>
        <dbReference type="ARBA" id="ARBA00022989"/>
    </source>
</evidence>
<accession>A0AAD7JJA9</accession>
<feature type="transmembrane region" description="Helical" evidence="7">
    <location>
        <begin position="99"/>
        <end position="119"/>
    </location>
</feature>
<name>A0AAD7JJA9_9AGAR</name>
<dbReference type="GO" id="GO:0005886">
    <property type="term" value="C:plasma membrane"/>
    <property type="evidence" value="ECO:0007669"/>
    <property type="project" value="TreeGrafter"/>
</dbReference>
<feature type="transmembrane region" description="Helical" evidence="7">
    <location>
        <begin position="156"/>
        <end position="175"/>
    </location>
</feature>
<dbReference type="PROSITE" id="PS50850">
    <property type="entry name" value="MFS"/>
    <property type="match status" value="1"/>
</dbReference>
<proteinExistence type="predicted"/>